<evidence type="ECO:0000313" key="1">
    <source>
        <dbReference type="EMBL" id="EJZ59567.1"/>
    </source>
</evidence>
<dbReference type="EMBL" id="CM001561">
    <property type="protein sequence ID" value="EJZ59567.1"/>
    <property type="molecule type" value="Genomic_DNA"/>
</dbReference>
<dbReference type="AlphaFoldDB" id="A0A7U9GUM6"/>
<accession>A0A7U9GUM6</accession>
<evidence type="ECO:0000313" key="2">
    <source>
        <dbReference type="Proteomes" id="UP000006045"/>
    </source>
</evidence>
<reference evidence="1 2" key="1">
    <citation type="submission" date="2012-08" db="EMBL/GenBank/DDBJ databases">
        <title>The genome of cave-isolated P. fluorescens strain R124 demonstrates phenotypic adaptation to the mineral environment.</title>
        <authorList>
            <person name="Barton M.D."/>
            <person name="Petronio M."/>
            <person name="Giarrizzo J.G."/>
            <person name="Bowling B.V."/>
            <person name="Barton H.A."/>
        </authorList>
    </citation>
    <scope>NUCLEOTIDE SEQUENCE [LARGE SCALE GENOMIC DNA]</scope>
    <source>
        <strain evidence="1 2">R124</strain>
    </source>
</reference>
<sequence length="58" mass="6515">MCIHAKVNKMQIAIGTSYVTISEQGQRSGRFDSARRHLKSAELLAVFVLSLRNWPNPS</sequence>
<protein>
    <submittedName>
        <fullName evidence="1">Uncharacterized protein</fullName>
    </submittedName>
</protein>
<name>A0A7U9GUM6_PSEFL</name>
<dbReference type="Proteomes" id="UP000006045">
    <property type="component" value="Chromosome"/>
</dbReference>
<proteinExistence type="predicted"/>
<gene>
    <name evidence="1" type="ORF">I1A_003919</name>
</gene>
<organism evidence="1 2">
    <name type="scientific">Pseudomonas fluorescens R124</name>
    <dbReference type="NCBI Taxonomy" id="743713"/>
    <lineage>
        <taxon>Bacteria</taxon>
        <taxon>Pseudomonadati</taxon>
        <taxon>Pseudomonadota</taxon>
        <taxon>Gammaproteobacteria</taxon>
        <taxon>Pseudomonadales</taxon>
        <taxon>Pseudomonadaceae</taxon>
        <taxon>Pseudomonas</taxon>
    </lineage>
</organism>